<dbReference type="EMBL" id="ATMH01003130">
    <property type="protein sequence ID" value="EPY31894.1"/>
    <property type="molecule type" value="Genomic_DNA"/>
</dbReference>
<evidence type="ECO:0000256" key="2">
    <source>
        <dbReference type="SAM" id="Phobius"/>
    </source>
</evidence>
<comment type="caution">
    <text evidence="3">The sequence shown here is derived from an EMBL/GenBank/DDBJ whole genome shotgun (WGS) entry which is preliminary data.</text>
</comment>
<dbReference type="AlphaFoldDB" id="S9USV0"/>
<sequence length="182" mass="20886">MMVTVAVFTSSSSSMSFIFHFFFALCTLGKSIKRRRMLRRTFPFALLAAAGTNATTPTGTHMNSQQQVLEINSAYCLLRMCYRSIDIKIKSRHARSFLKKRLITQWAEKSKETDPQKQRLYMDLAGSFLQALHTDRNPKPNTPVTFQLSRRVAYDEQMKERAEKAASGVRRTRRLPTNAKTV</sequence>
<evidence type="ECO:0000313" key="3">
    <source>
        <dbReference type="EMBL" id="EPY31894.1"/>
    </source>
</evidence>
<proteinExistence type="predicted"/>
<evidence type="ECO:0000256" key="1">
    <source>
        <dbReference type="SAM" id="MobiDB-lite"/>
    </source>
</evidence>
<keyword evidence="4" id="KW-1185">Reference proteome</keyword>
<keyword evidence="2" id="KW-0812">Transmembrane</keyword>
<organism evidence="3 4">
    <name type="scientific">Strigomonas culicis</name>
    <dbReference type="NCBI Taxonomy" id="28005"/>
    <lineage>
        <taxon>Eukaryota</taxon>
        <taxon>Discoba</taxon>
        <taxon>Euglenozoa</taxon>
        <taxon>Kinetoplastea</taxon>
        <taxon>Metakinetoplastina</taxon>
        <taxon>Trypanosomatida</taxon>
        <taxon>Trypanosomatidae</taxon>
        <taxon>Strigomonadinae</taxon>
        <taxon>Strigomonas</taxon>
    </lineage>
</organism>
<feature type="transmembrane region" description="Helical" evidence="2">
    <location>
        <begin position="6"/>
        <end position="29"/>
    </location>
</feature>
<reference evidence="3 4" key="1">
    <citation type="journal article" date="2013" name="PLoS ONE">
        <title>Predicting the Proteins of Angomonas deanei, Strigomonas culicis and Their Respective Endosymbionts Reveals New Aspects of the Trypanosomatidae Family.</title>
        <authorList>
            <person name="Motta M.C."/>
            <person name="Martins A.C."/>
            <person name="de Souza S.S."/>
            <person name="Catta-Preta C.M."/>
            <person name="Silva R."/>
            <person name="Klein C.C."/>
            <person name="de Almeida L.G."/>
            <person name="de Lima Cunha O."/>
            <person name="Ciapina L.P."/>
            <person name="Brocchi M."/>
            <person name="Colabardini A.C."/>
            <person name="de Araujo Lima B."/>
            <person name="Machado C.R."/>
            <person name="de Almeida Soares C.M."/>
            <person name="Probst C.M."/>
            <person name="de Menezes C.B."/>
            <person name="Thompson C.E."/>
            <person name="Bartholomeu D.C."/>
            <person name="Gradia D.F."/>
            <person name="Pavoni D.P."/>
            <person name="Grisard E.C."/>
            <person name="Fantinatti-Garboggini F."/>
            <person name="Marchini F.K."/>
            <person name="Rodrigues-Luiz G.F."/>
            <person name="Wagner G."/>
            <person name="Goldman G.H."/>
            <person name="Fietto J.L."/>
            <person name="Elias M.C."/>
            <person name="Goldman M.H."/>
            <person name="Sagot M.F."/>
            <person name="Pereira M."/>
            <person name="Stoco P.H."/>
            <person name="de Mendonca-Neto R.P."/>
            <person name="Teixeira S.M."/>
            <person name="Maciel T.E."/>
            <person name="de Oliveira Mendes T.A."/>
            <person name="Urmenyi T.P."/>
            <person name="de Souza W."/>
            <person name="Schenkman S."/>
            <person name="de Vasconcelos A.T."/>
        </authorList>
    </citation>
    <scope>NUCLEOTIDE SEQUENCE [LARGE SCALE GENOMIC DNA]</scope>
</reference>
<name>S9USV0_9TRYP</name>
<keyword evidence="2" id="KW-1133">Transmembrane helix</keyword>
<dbReference type="OrthoDB" id="276670at2759"/>
<accession>S9USV0</accession>
<dbReference type="Proteomes" id="UP000015354">
    <property type="component" value="Unassembled WGS sequence"/>
</dbReference>
<protein>
    <submittedName>
        <fullName evidence="3">Uncharacterized protein</fullName>
    </submittedName>
</protein>
<keyword evidence="2" id="KW-0472">Membrane</keyword>
<gene>
    <name evidence="3" type="ORF">STCU_03130</name>
</gene>
<evidence type="ECO:0000313" key="4">
    <source>
        <dbReference type="Proteomes" id="UP000015354"/>
    </source>
</evidence>
<feature type="region of interest" description="Disordered" evidence="1">
    <location>
        <begin position="163"/>
        <end position="182"/>
    </location>
</feature>